<organism evidence="2 3">
    <name type="scientific">Reticulomyxa filosa</name>
    <dbReference type="NCBI Taxonomy" id="46433"/>
    <lineage>
        <taxon>Eukaryota</taxon>
        <taxon>Sar</taxon>
        <taxon>Rhizaria</taxon>
        <taxon>Retaria</taxon>
        <taxon>Foraminifera</taxon>
        <taxon>Monothalamids</taxon>
        <taxon>Reticulomyxidae</taxon>
        <taxon>Reticulomyxa</taxon>
    </lineage>
</organism>
<dbReference type="EMBL" id="ASPP01035860">
    <property type="protein sequence ID" value="ETO02409.1"/>
    <property type="molecule type" value="Genomic_DNA"/>
</dbReference>
<dbReference type="Proteomes" id="UP000023152">
    <property type="component" value="Unassembled WGS sequence"/>
</dbReference>
<feature type="non-terminal residue" evidence="2">
    <location>
        <position position="1"/>
    </location>
</feature>
<proteinExistence type="predicted"/>
<feature type="non-terminal residue" evidence="2">
    <location>
        <position position="88"/>
    </location>
</feature>
<feature type="region of interest" description="Disordered" evidence="1">
    <location>
        <begin position="1"/>
        <end position="22"/>
    </location>
</feature>
<evidence type="ECO:0000313" key="3">
    <source>
        <dbReference type="Proteomes" id="UP000023152"/>
    </source>
</evidence>
<feature type="region of interest" description="Disordered" evidence="1">
    <location>
        <begin position="44"/>
        <end position="88"/>
    </location>
</feature>
<accession>X6LLD6</accession>
<dbReference type="AlphaFoldDB" id="X6LLD6"/>
<gene>
    <name evidence="2" type="ORF">RFI_35027</name>
</gene>
<evidence type="ECO:0000313" key="2">
    <source>
        <dbReference type="EMBL" id="ETO02409.1"/>
    </source>
</evidence>
<keyword evidence="3" id="KW-1185">Reference proteome</keyword>
<reference evidence="2 3" key="1">
    <citation type="journal article" date="2013" name="Curr. Biol.">
        <title>The Genome of the Foraminiferan Reticulomyxa filosa.</title>
        <authorList>
            <person name="Glockner G."/>
            <person name="Hulsmann N."/>
            <person name="Schleicher M."/>
            <person name="Noegel A.A."/>
            <person name="Eichinger L."/>
            <person name="Gallinger C."/>
            <person name="Pawlowski J."/>
            <person name="Sierra R."/>
            <person name="Euteneuer U."/>
            <person name="Pillet L."/>
            <person name="Moustafa A."/>
            <person name="Platzer M."/>
            <person name="Groth M."/>
            <person name="Szafranski K."/>
            <person name="Schliwa M."/>
        </authorList>
    </citation>
    <scope>NUCLEOTIDE SEQUENCE [LARGE SCALE GENOMIC DNA]</scope>
</reference>
<sequence>KEVSSTASNGGATIHITSAPKSMNVDKVSLQRTETLVMDEELIDSVKDKDKDKDKDNDIKRKVSPQNDKDKAFANPSQSSSPKPNQKQ</sequence>
<comment type="caution">
    <text evidence="2">The sequence shown here is derived from an EMBL/GenBank/DDBJ whole genome shotgun (WGS) entry which is preliminary data.</text>
</comment>
<feature type="compositionally biased region" description="Basic and acidic residues" evidence="1">
    <location>
        <begin position="44"/>
        <end position="72"/>
    </location>
</feature>
<name>X6LLD6_RETFI</name>
<feature type="compositionally biased region" description="Low complexity" evidence="1">
    <location>
        <begin position="75"/>
        <end position="88"/>
    </location>
</feature>
<feature type="compositionally biased region" description="Polar residues" evidence="1">
    <location>
        <begin position="1"/>
        <end position="21"/>
    </location>
</feature>
<protein>
    <submittedName>
        <fullName evidence="2">Uncharacterized protein</fullName>
    </submittedName>
</protein>
<evidence type="ECO:0000256" key="1">
    <source>
        <dbReference type="SAM" id="MobiDB-lite"/>
    </source>
</evidence>